<feature type="chain" id="PRO_5040881881" evidence="1">
    <location>
        <begin position="24"/>
        <end position="405"/>
    </location>
</feature>
<dbReference type="Gene3D" id="2.60.40.10">
    <property type="entry name" value="Immunoglobulins"/>
    <property type="match status" value="2"/>
</dbReference>
<organism evidence="2 3">
    <name type="scientific">Solirubrobacter phytolaccae</name>
    <dbReference type="NCBI Taxonomy" id="1404360"/>
    <lineage>
        <taxon>Bacteria</taxon>
        <taxon>Bacillati</taxon>
        <taxon>Actinomycetota</taxon>
        <taxon>Thermoleophilia</taxon>
        <taxon>Solirubrobacterales</taxon>
        <taxon>Solirubrobacteraceae</taxon>
        <taxon>Solirubrobacter</taxon>
    </lineage>
</organism>
<dbReference type="InterPro" id="IPR021655">
    <property type="entry name" value="Put_metal-bd"/>
</dbReference>
<sequence length="405" mass="43843">MSVVARLLGALLLCALFAAPAHAQNPYAAVFKDQCCYLTLESGEVAGGQFFEFENSGAAWDVRNLKLGIAGPYERDSPFYHPSWYELRRPARLPVQAVLNGQRARFGFAIQAPANVGTQTVYREHFQLVAEGEYWVAGSEVYLDYTVLPSVPPNVGFTSIPAAVNRSGKLEVSVDATDNRAILRVEFSVGGKTFTVAAPEADGRTFKLSVPAEEVPAGSHTLIARAVDRVGNFATATAAITLTLADRDGDGVLEDTDCNDRSTAIRPGATDIPANGVDENCDGADALPLVNAAFSSQWVASTKTTRVTSLKIKGVPMGARVEVRCAKRGCPFSVRRFTARGGTLDLRRQYFRRAKLRVGTTVEIRVIVPGYITKVARYTMRKKRTPLTAYLCMPPSAAKPTRTCA</sequence>
<comment type="caution">
    <text evidence="2">The sequence shown here is derived from an EMBL/GenBank/DDBJ whole genome shotgun (WGS) entry which is preliminary data.</text>
</comment>
<dbReference type="AlphaFoldDB" id="A0A9X3S9P4"/>
<keyword evidence="1" id="KW-0732">Signal</keyword>
<keyword evidence="3" id="KW-1185">Reference proteome</keyword>
<gene>
    <name evidence="2" type="ORF">OJ997_21100</name>
</gene>
<dbReference type="InterPro" id="IPR013783">
    <property type="entry name" value="Ig-like_fold"/>
</dbReference>
<dbReference type="Proteomes" id="UP001147653">
    <property type="component" value="Unassembled WGS sequence"/>
</dbReference>
<evidence type="ECO:0000313" key="3">
    <source>
        <dbReference type="Proteomes" id="UP001147653"/>
    </source>
</evidence>
<dbReference type="Pfam" id="PF11617">
    <property type="entry name" value="Cu-binding_MopE"/>
    <property type="match status" value="1"/>
</dbReference>
<evidence type="ECO:0000256" key="1">
    <source>
        <dbReference type="SAM" id="SignalP"/>
    </source>
</evidence>
<dbReference type="RefSeq" id="WP_270027205.1">
    <property type="nucleotide sequence ID" value="NZ_JAPDDP010000041.1"/>
</dbReference>
<feature type="signal peptide" evidence="1">
    <location>
        <begin position="1"/>
        <end position="23"/>
    </location>
</feature>
<name>A0A9X3S9P4_9ACTN</name>
<dbReference type="Pfam" id="PF17957">
    <property type="entry name" value="Big_7"/>
    <property type="match status" value="1"/>
</dbReference>
<dbReference type="EMBL" id="JAPDDP010000041">
    <property type="protein sequence ID" value="MDA0182823.1"/>
    <property type="molecule type" value="Genomic_DNA"/>
</dbReference>
<protein>
    <submittedName>
        <fullName evidence="2">MopE-related protein</fullName>
    </submittedName>
</protein>
<accession>A0A9X3S9P4</accession>
<proteinExistence type="predicted"/>
<evidence type="ECO:0000313" key="2">
    <source>
        <dbReference type="EMBL" id="MDA0182823.1"/>
    </source>
</evidence>
<reference evidence="2" key="1">
    <citation type="submission" date="2022-10" db="EMBL/GenBank/DDBJ databases">
        <title>The WGS of Solirubrobacter phytolaccae KCTC 29190.</title>
        <authorList>
            <person name="Jiang Z."/>
        </authorList>
    </citation>
    <scope>NUCLEOTIDE SEQUENCE</scope>
    <source>
        <strain evidence="2">KCTC 29190</strain>
    </source>
</reference>
<dbReference type="GO" id="GO:0005975">
    <property type="term" value="P:carbohydrate metabolic process"/>
    <property type="evidence" value="ECO:0007669"/>
    <property type="project" value="UniProtKB-ARBA"/>
</dbReference>